<accession>A0A0V9UQK0</accession>
<comment type="caution">
    <text evidence="2">The sequence shown here is derived from an EMBL/GenBank/DDBJ whole genome shotgun (WGS) entry which is preliminary data.</text>
</comment>
<evidence type="ECO:0000256" key="1">
    <source>
        <dbReference type="SAM" id="MobiDB-lite"/>
    </source>
</evidence>
<gene>
    <name evidence="2" type="ORF">Z045_02180</name>
</gene>
<name>A0A0V9UQK0_9NOCA</name>
<organism evidence="2 3">
    <name type="scientific">Rhodococcus pyridinivorans KG-16</name>
    <dbReference type="NCBI Taxonomy" id="1441730"/>
    <lineage>
        <taxon>Bacteria</taxon>
        <taxon>Bacillati</taxon>
        <taxon>Actinomycetota</taxon>
        <taxon>Actinomycetes</taxon>
        <taxon>Mycobacteriales</taxon>
        <taxon>Nocardiaceae</taxon>
        <taxon>Rhodococcus</taxon>
    </lineage>
</organism>
<evidence type="ECO:0000313" key="3">
    <source>
        <dbReference type="Proteomes" id="UP000053060"/>
    </source>
</evidence>
<proteinExistence type="predicted"/>
<reference evidence="3" key="1">
    <citation type="submission" date="2015-01" db="EMBL/GenBank/DDBJ databases">
        <title>Draft genome sequence of Rhodococcus pyridinivorans strain KG-16, a hydrocarbon-degrading bacterium.</title>
        <authorList>
            <person name="Aggarwal R.K."/>
            <person name="Dawar C."/>
        </authorList>
    </citation>
    <scope>NUCLEOTIDE SEQUENCE [LARGE SCALE GENOMIC DNA]</scope>
    <source>
        <strain evidence="3">KG-16</strain>
    </source>
</reference>
<dbReference type="Proteomes" id="UP000053060">
    <property type="component" value="Unassembled WGS sequence"/>
</dbReference>
<sequence>MERGVPDEGVCVAESSGSNRPESESNGRDWYVNFGERSPSRSWDDGRRYGFLAAGGGRWYSDSMQELPVGGRVFVYIPKSGYVGIGVVSGPAAPADEATLVVDGRPVPFRSLDLKAPYTHESEGTDPHEDHREWIVPVQWTHTVAREDAFPIQGLFANQNSACRLRHRFTVDTVTSFFESGPDRDG</sequence>
<reference evidence="2 3" key="2">
    <citation type="journal article" date="2016" name="Genome Announc.">
        <title>Draft Genome Sequence of a Versatile Hydrocarbon-Degrading Bacterium, Rhodococcus pyridinivorans Strain KG-16, Collected from Oil Fields in India.</title>
        <authorList>
            <person name="Aggarwal R.K."/>
            <person name="Dawar C."/>
            <person name="Phanindranath R."/>
            <person name="Mutnuri L."/>
            <person name="Dayal A.M."/>
        </authorList>
    </citation>
    <scope>NUCLEOTIDE SEQUENCE [LARGE SCALE GENOMIC DNA]</scope>
    <source>
        <strain evidence="2 3">KG-16</strain>
    </source>
</reference>
<feature type="region of interest" description="Disordered" evidence="1">
    <location>
        <begin position="1"/>
        <end position="31"/>
    </location>
</feature>
<dbReference type="EMBL" id="AZXY01000001">
    <property type="protein sequence ID" value="KSZ60289.1"/>
    <property type="molecule type" value="Genomic_DNA"/>
</dbReference>
<evidence type="ECO:0008006" key="4">
    <source>
        <dbReference type="Google" id="ProtNLM"/>
    </source>
</evidence>
<dbReference type="AlphaFoldDB" id="A0A0V9UQK0"/>
<protein>
    <recommendedName>
        <fullName evidence="4">EVE domain-containing protein</fullName>
    </recommendedName>
</protein>
<dbReference type="PATRIC" id="fig|1441730.3.peg.457"/>
<evidence type="ECO:0000313" key="2">
    <source>
        <dbReference type="EMBL" id="KSZ60289.1"/>
    </source>
</evidence>